<reference evidence="2" key="4">
    <citation type="submission" date="2025-09" db="UniProtKB">
        <authorList>
            <consortium name="Ensembl"/>
        </authorList>
    </citation>
    <scope>IDENTIFICATION</scope>
</reference>
<dbReference type="EMBL" id="EAAA01001026">
    <property type="status" value="NOT_ANNOTATED_CDS"/>
    <property type="molecule type" value="Genomic_DNA"/>
</dbReference>
<proteinExistence type="predicted"/>
<dbReference type="HOGENOM" id="CLU_779747_0_0_1"/>
<protein>
    <submittedName>
        <fullName evidence="2">Uncharacterized protein</fullName>
    </submittedName>
</protein>
<feature type="signal peptide" evidence="1">
    <location>
        <begin position="1"/>
        <end position="27"/>
    </location>
</feature>
<sequence>MFLLRVKGNCFLCLIFILSNLILSSNANPERTDNRSTTNATTVGPQVQTNISTLNSVLINSEEEVGALSTPSDLLHQNTSSDGTSFNGSYTARNFRMETSYSSGRSTLLPRIVHHRTMKTFTSVLAVHVKRMIRSIDCHFARRYFTDEGKCETLSRIPTDQMRFYVTPPRVNTVYSVTIPEGRLRDSSSHHSVAVVDPFPTESFGHLLLVFYIDGATRPWCKRKRGIEIGPGLCLTQARRSGCRNIYRSHLSPNDLAKKCEINFIPLVYDEITNENAGQTRQQLLECMPYISGFGPCPKTVVTESTIVENCELIENTRRCYSKKLRSSQIKFPPLCRLYATCDYAVTLFGGWNDVT</sequence>
<keyword evidence="3" id="KW-1185">Reference proteome</keyword>
<dbReference type="Proteomes" id="UP000008144">
    <property type="component" value="Chromosome 12"/>
</dbReference>
<evidence type="ECO:0000313" key="2">
    <source>
        <dbReference type="Ensembl" id="ENSCINP00000008660.3"/>
    </source>
</evidence>
<dbReference type="PANTHER" id="PTHR35842">
    <property type="entry name" value="SI:CH211-67E16.11"/>
    <property type="match status" value="1"/>
</dbReference>
<dbReference type="InParanoid" id="F7B599"/>
<keyword evidence="1" id="KW-0732">Signal</keyword>
<evidence type="ECO:0000256" key="1">
    <source>
        <dbReference type="SAM" id="SignalP"/>
    </source>
</evidence>
<dbReference type="PANTHER" id="PTHR35842:SF1">
    <property type="entry name" value="SI:CH211-67E16.11"/>
    <property type="match status" value="1"/>
</dbReference>
<feature type="chain" id="PRO_5003349072" evidence="1">
    <location>
        <begin position="28"/>
        <end position="356"/>
    </location>
</feature>
<reference evidence="2" key="3">
    <citation type="submission" date="2025-08" db="UniProtKB">
        <authorList>
            <consortium name="Ensembl"/>
        </authorList>
    </citation>
    <scope>IDENTIFICATION</scope>
</reference>
<organism evidence="2 3">
    <name type="scientific">Ciona intestinalis</name>
    <name type="common">Transparent sea squirt</name>
    <name type="synonym">Ascidia intestinalis</name>
    <dbReference type="NCBI Taxonomy" id="7719"/>
    <lineage>
        <taxon>Eukaryota</taxon>
        <taxon>Metazoa</taxon>
        <taxon>Chordata</taxon>
        <taxon>Tunicata</taxon>
        <taxon>Ascidiacea</taxon>
        <taxon>Phlebobranchia</taxon>
        <taxon>Cionidae</taxon>
        <taxon>Ciona</taxon>
    </lineage>
</organism>
<dbReference type="AlphaFoldDB" id="F7B599"/>
<dbReference type="Ensembl" id="ENSCINT00000008660.3">
    <property type="protein sequence ID" value="ENSCINP00000008660.3"/>
    <property type="gene ID" value="ENSCING00000004191.3"/>
</dbReference>
<reference evidence="2" key="2">
    <citation type="journal article" date="2008" name="Genome Biol.">
        <title>Improved genome assembly and evidence-based global gene model set for the chordate Ciona intestinalis: new insight into intron and operon populations.</title>
        <authorList>
            <person name="Satou Y."/>
            <person name="Mineta K."/>
            <person name="Ogasawara M."/>
            <person name="Sasakura Y."/>
            <person name="Shoguchi E."/>
            <person name="Ueno K."/>
            <person name="Yamada L."/>
            <person name="Matsumoto J."/>
            <person name="Wasserscheid J."/>
            <person name="Dewar K."/>
            <person name="Wiley G.B."/>
            <person name="Macmil S.L."/>
            <person name="Roe B.A."/>
            <person name="Zeller R.W."/>
            <person name="Hastings K.E."/>
            <person name="Lemaire P."/>
            <person name="Lindquist E."/>
            <person name="Endo T."/>
            <person name="Hotta K."/>
            <person name="Inaba K."/>
        </authorList>
    </citation>
    <scope>NUCLEOTIDE SEQUENCE [LARGE SCALE GENOMIC DNA]</scope>
    <source>
        <strain evidence="2">wild type</strain>
    </source>
</reference>
<accession>F7B599</accession>
<name>F7B599_CIOIN</name>
<evidence type="ECO:0000313" key="3">
    <source>
        <dbReference type="Proteomes" id="UP000008144"/>
    </source>
</evidence>
<reference evidence="3" key="1">
    <citation type="journal article" date="2002" name="Science">
        <title>The draft genome of Ciona intestinalis: insights into chordate and vertebrate origins.</title>
        <authorList>
            <person name="Dehal P."/>
            <person name="Satou Y."/>
            <person name="Campbell R.K."/>
            <person name="Chapman J."/>
            <person name="Degnan B."/>
            <person name="De Tomaso A."/>
            <person name="Davidson B."/>
            <person name="Di Gregorio A."/>
            <person name="Gelpke M."/>
            <person name="Goodstein D.M."/>
            <person name="Harafuji N."/>
            <person name="Hastings K.E."/>
            <person name="Ho I."/>
            <person name="Hotta K."/>
            <person name="Huang W."/>
            <person name="Kawashima T."/>
            <person name="Lemaire P."/>
            <person name="Martinez D."/>
            <person name="Meinertzhagen I.A."/>
            <person name="Necula S."/>
            <person name="Nonaka M."/>
            <person name="Putnam N."/>
            <person name="Rash S."/>
            <person name="Saiga H."/>
            <person name="Satake M."/>
            <person name="Terry A."/>
            <person name="Yamada L."/>
            <person name="Wang H.G."/>
            <person name="Awazu S."/>
            <person name="Azumi K."/>
            <person name="Boore J."/>
            <person name="Branno M."/>
            <person name="Chin-Bow S."/>
            <person name="DeSantis R."/>
            <person name="Doyle S."/>
            <person name="Francino P."/>
            <person name="Keys D.N."/>
            <person name="Haga S."/>
            <person name="Hayashi H."/>
            <person name="Hino K."/>
            <person name="Imai K.S."/>
            <person name="Inaba K."/>
            <person name="Kano S."/>
            <person name="Kobayashi K."/>
            <person name="Kobayashi M."/>
            <person name="Lee B.I."/>
            <person name="Makabe K.W."/>
            <person name="Manohar C."/>
            <person name="Matassi G."/>
            <person name="Medina M."/>
            <person name="Mochizuki Y."/>
            <person name="Mount S."/>
            <person name="Morishita T."/>
            <person name="Miura S."/>
            <person name="Nakayama A."/>
            <person name="Nishizaka S."/>
            <person name="Nomoto H."/>
            <person name="Ohta F."/>
            <person name="Oishi K."/>
            <person name="Rigoutsos I."/>
            <person name="Sano M."/>
            <person name="Sasaki A."/>
            <person name="Sasakura Y."/>
            <person name="Shoguchi E."/>
            <person name="Shin-i T."/>
            <person name="Spagnuolo A."/>
            <person name="Stainier D."/>
            <person name="Suzuki M.M."/>
            <person name="Tassy O."/>
            <person name="Takatori N."/>
            <person name="Tokuoka M."/>
            <person name="Yagi K."/>
            <person name="Yoshizaki F."/>
            <person name="Wada S."/>
            <person name="Zhang C."/>
            <person name="Hyatt P.D."/>
            <person name="Larimer F."/>
            <person name="Detter C."/>
            <person name="Doggett N."/>
            <person name="Glavina T."/>
            <person name="Hawkins T."/>
            <person name="Richardson P."/>
            <person name="Lucas S."/>
            <person name="Kohara Y."/>
            <person name="Levine M."/>
            <person name="Satoh N."/>
            <person name="Rokhsar D.S."/>
        </authorList>
    </citation>
    <scope>NUCLEOTIDE SEQUENCE [LARGE SCALE GENOMIC DNA]</scope>
</reference>